<accession>A0A1I7XJ75</accession>
<organism evidence="2 3">
    <name type="scientific">Heterorhabditis bacteriophora</name>
    <name type="common">Entomopathogenic nematode worm</name>
    <dbReference type="NCBI Taxonomy" id="37862"/>
    <lineage>
        <taxon>Eukaryota</taxon>
        <taxon>Metazoa</taxon>
        <taxon>Ecdysozoa</taxon>
        <taxon>Nematoda</taxon>
        <taxon>Chromadorea</taxon>
        <taxon>Rhabditida</taxon>
        <taxon>Rhabditina</taxon>
        <taxon>Rhabditomorpha</taxon>
        <taxon>Strongyloidea</taxon>
        <taxon>Heterorhabditidae</taxon>
        <taxon>Heterorhabditis</taxon>
    </lineage>
</organism>
<feature type="region of interest" description="Disordered" evidence="1">
    <location>
        <begin position="19"/>
        <end position="48"/>
    </location>
</feature>
<proteinExistence type="predicted"/>
<sequence length="115" mass="13130">MKFADSLVSMIGDFAAMKRTPDYQPQETPVPAKTEDENKGTGSRRHSLNISIGTEEIPTIIPRRIRSESICVTTSGDPRKYNKTNRRYSSSCCIFYFILLQYNTYSSFTKLSIIF</sequence>
<keyword evidence="2" id="KW-1185">Reference proteome</keyword>
<evidence type="ECO:0000313" key="2">
    <source>
        <dbReference type="Proteomes" id="UP000095283"/>
    </source>
</evidence>
<reference evidence="3" key="1">
    <citation type="submission" date="2016-11" db="UniProtKB">
        <authorList>
            <consortium name="WormBaseParasite"/>
        </authorList>
    </citation>
    <scope>IDENTIFICATION</scope>
</reference>
<name>A0A1I7XJ75_HETBA</name>
<dbReference type="WBParaSite" id="Hba_17366">
    <property type="protein sequence ID" value="Hba_17366"/>
    <property type="gene ID" value="Hba_17366"/>
</dbReference>
<dbReference type="AlphaFoldDB" id="A0A1I7XJ75"/>
<dbReference type="Proteomes" id="UP000095283">
    <property type="component" value="Unplaced"/>
</dbReference>
<evidence type="ECO:0000256" key="1">
    <source>
        <dbReference type="SAM" id="MobiDB-lite"/>
    </source>
</evidence>
<evidence type="ECO:0000313" key="3">
    <source>
        <dbReference type="WBParaSite" id="Hba_17366"/>
    </source>
</evidence>
<protein>
    <submittedName>
        <fullName evidence="3">Uncharacterized protein</fullName>
    </submittedName>
</protein>